<organism evidence="8 9">
    <name type="scientific">Methanolobus halotolerans</name>
    <dbReference type="NCBI Taxonomy" id="2052935"/>
    <lineage>
        <taxon>Archaea</taxon>
        <taxon>Methanobacteriati</taxon>
        <taxon>Methanobacteriota</taxon>
        <taxon>Stenosarchaea group</taxon>
        <taxon>Methanomicrobia</taxon>
        <taxon>Methanosarcinales</taxon>
        <taxon>Methanosarcinaceae</taxon>
        <taxon>Methanolobus</taxon>
    </lineage>
</organism>
<keyword evidence="3" id="KW-0949">S-adenosyl-L-methionine</keyword>
<evidence type="ECO:0000259" key="7">
    <source>
        <dbReference type="SMART" id="SM00729"/>
    </source>
</evidence>
<evidence type="ECO:0000256" key="2">
    <source>
        <dbReference type="ARBA" id="ARBA00022485"/>
    </source>
</evidence>
<dbReference type="PANTHER" id="PTHR11135">
    <property type="entry name" value="HISTONE ACETYLTRANSFERASE-RELATED"/>
    <property type="match status" value="1"/>
</dbReference>
<comment type="caution">
    <text evidence="8">The sequence shown here is derived from an EMBL/GenBank/DDBJ whole genome shotgun (WGS) entry which is preliminary data.</text>
</comment>
<keyword evidence="6" id="KW-0411">Iron-sulfur</keyword>
<dbReference type="GO" id="GO:0002926">
    <property type="term" value="P:tRNA wobble base 5-methoxycarbonylmethyl-2-thiouridinylation"/>
    <property type="evidence" value="ECO:0007669"/>
    <property type="project" value="TreeGrafter"/>
</dbReference>
<sequence>MSLNTTVLEIRNRQRVKPSPPDRPCAAWAGVDLLDGCKVDTLTIIFRTSGCWWGKAGGCTMCGYVYDSAQTPPSNADLIKQLGNAMTKASGFDLFMVKIFTSGSFLDTREIPLEVRHNILSSLEEDPRVVKVLVETRPEFVTEEAIKDCRSSLKDKAFEIATGLETSSDLIRKESINKGFTFDDFKRAARIARDDDATVKTYLMLKPLFLSEGQALEDMVRSVRDAAPYSDTFSINLCNIQNGTFVENLWQRGQYRPPWLWSIVEILKRTKQEFPDMVITSDPVGAGSKRGPHNCKECSRDVADAIRQFSITQDISCLEVPDCECKDMWECVLQLDDHTFGAPITD</sequence>
<dbReference type="InterPro" id="IPR058240">
    <property type="entry name" value="rSAM_sf"/>
</dbReference>
<gene>
    <name evidence="8" type="ORF">CUN85_05295</name>
</gene>
<feature type="domain" description="Elp3/MiaA/NifB-like radical SAM core" evidence="7">
    <location>
        <begin position="41"/>
        <end position="269"/>
    </location>
</feature>
<evidence type="ECO:0000313" key="8">
    <source>
        <dbReference type="EMBL" id="TGC09772.1"/>
    </source>
</evidence>
<evidence type="ECO:0000256" key="4">
    <source>
        <dbReference type="ARBA" id="ARBA00022723"/>
    </source>
</evidence>
<dbReference type="SUPFAM" id="SSF102114">
    <property type="entry name" value="Radical SAM enzymes"/>
    <property type="match status" value="1"/>
</dbReference>
<keyword evidence="9" id="KW-1185">Reference proteome</keyword>
<evidence type="ECO:0000256" key="5">
    <source>
        <dbReference type="ARBA" id="ARBA00023004"/>
    </source>
</evidence>
<evidence type="ECO:0000256" key="3">
    <source>
        <dbReference type="ARBA" id="ARBA00022691"/>
    </source>
</evidence>
<protein>
    <submittedName>
        <fullName evidence="8">TIGR01210 family radical SAM protein</fullName>
    </submittedName>
</protein>
<dbReference type="PANTHER" id="PTHR11135:SF0">
    <property type="entry name" value="ELONGATOR COMPLEX PROTEIN 3"/>
    <property type="match status" value="1"/>
</dbReference>
<dbReference type="AlphaFoldDB" id="A0A4E0Q0C7"/>
<dbReference type="GO" id="GO:0051539">
    <property type="term" value="F:4 iron, 4 sulfur cluster binding"/>
    <property type="evidence" value="ECO:0007669"/>
    <property type="project" value="UniProtKB-KW"/>
</dbReference>
<dbReference type="Proteomes" id="UP000297295">
    <property type="component" value="Unassembled WGS sequence"/>
</dbReference>
<evidence type="ECO:0000313" key="9">
    <source>
        <dbReference type="Proteomes" id="UP000297295"/>
    </source>
</evidence>
<keyword evidence="4" id="KW-0479">Metal-binding</keyword>
<name>A0A4E0Q0C7_9EURY</name>
<accession>A0A4E0Q0C7</accession>
<dbReference type="InterPro" id="IPR005909">
    <property type="entry name" value="RaSEA"/>
</dbReference>
<dbReference type="GO" id="GO:0005737">
    <property type="term" value="C:cytoplasm"/>
    <property type="evidence" value="ECO:0007669"/>
    <property type="project" value="TreeGrafter"/>
</dbReference>
<dbReference type="SFLD" id="SFLDS00029">
    <property type="entry name" value="Radical_SAM"/>
    <property type="match status" value="1"/>
</dbReference>
<dbReference type="InterPro" id="IPR007197">
    <property type="entry name" value="rSAM"/>
</dbReference>
<dbReference type="CDD" id="cd01335">
    <property type="entry name" value="Radical_SAM"/>
    <property type="match status" value="1"/>
</dbReference>
<dbReference type="InterPro" id="IPR006638">
    <property type="entry name" value="Elp3/MiaA/NifB-like_rSAM"/>
</dbReference>
<proteinExistence type="predicted"/>
<keyword evidence="2" id="KW-0004">4Fe-4S</keyword>
<dbReference type="EMBL" id="PGGK01000004">
    <property type="protein sequence ID" value="TGC09772.1"/>
    <property type="molecule type" value="Genomic_DNA"/>
</dbReference>
<dbReference type="GO" id="GO:0046872">
    <property type="term" value="F:metal ion binding"/>
    <property type="evidence" value="ECO:0007669"/>
    <property type="project" value="UniProtKB-KW"/>
</dbReference>
<comment type="cofactor">
    <cofactor evidence="1">
        <name>[4Fe-4S] cluster</name>
        <dbReference type="ChEBI" id="CHEBI:49883"/>
    </cofactor>
</comment>
<dbReference type="OrthoDB" id="105445at2157"/>
<dbReference type="NCBIfam" id="TIGR01210">
    <property type="entry name" value="archaeosine biosynthesis radical SAM protein RaSEA"/>
    <property type="match status" value="1"/>
</dbReference>
<dbReference type="InterPro" id="IPR039661">
    <property type="entry name" value="ELP3"/>
</dbReference>
<evidence type="ECO:0000256" key="1">
    <source>
        <dbReference type="ARBA" id="ARBA00001966"/>
    </source>
</evidence>
<dbReference type="GO" id="GO:0003824">
    <property type="term" value="F:catalytic activity"/>
    <property type="evidence" value="ECO:0007669"/>
    <property type="project" value="InterPro"/>
</dbReference>
<dbReference type="PIRSF" id="PIRSF004954">
    <property type="entry name" value="Radical_SAM"/>
    <property type="match status" value="1"/>
</dbReference>
<dbReference type="RefSeq" id="WP_135389287.1">
    <property type="nucleotide sequence ID" value="NZ_PGGK01000004.1"/>
</dbReference>
<keyword evidence="5" id="KW-0408">Iron</keyword>
<evidence type="ECO:0000256" key="6">
    <source>
        <dbReference type="ARBA" id="ARBA00023014"/>
    </source>
</evidence>
<dbReference type="SMART" id="SM00729">
    <property type="entry name" value="Elp3"/>
    <property type="match status" value="1"/>
</dbReference>
<reference evidence="8 9" key="1">
    <citation type="submission" date="2017-11" db="EMBL/GenBank/DDBJ databases">
        <title>Isolation and Characterization of Methanogenic Archaea from Saline Meromictic Lake at Siberia.</title>
        <authorList>
            <person name="Shen Y."/>
            <person name="Huang H.-H."/>
            <person name="Lai M.-C."/>
            <person name="Chen S.-C."/>
        </authorList>
    </citation>
    <scope>NUCLEOTIDE SEQUENCE [LARGE SCALE GENOMIC DNA]</scope>
    <source>
        <strain evidence="8 9">SY-01</strain>
    </source>
</reference>